<dbReference type="EnsemblMetazoa" id="XM_011408395.2">
    <property type="protein sequence ID" value="XP_011406697.1"/>
    <property type="gene ID" value="LOC105314301"/>
</dbReference>
<sequence length="422" mass="47537">MVVGFLFLFFFFSSPILTHSSPSLFDYQCGLTTAGWSIPPPPEDVNLKQVIAVIRHGDRTAWNGSSCWPGDDYIWSCDLVHGQMPVDTKVEKERGTAGRIFEKIFLPTNEEMHGNCSVAQLTTIGYKQHLANGGSLNSAYVKNGFLTPSLDPSQVFIRSDDIPRTILSAQSLMDGMFPQDGKCEDNGDDGCTQFVPLYTRDTMYDNMEANADLCPKVTEYQTQFYESTTWLNHLKTTIEVVNNISNTIGFNISDNFEHFCDCLITHYCHNASWPDKLTEDLALSGLDEMVWMSYNSLKYPSVQENARAGIGFLLKDIWKNFNRSVNGEDYEKFSLYSGHDTTLIQLLVALGIDEGIWPPYSSMMLFELYSTSTAPAAVRVLYNGKIKTLPFCNGQELCSYETFSNYLSTVTPPDDYQKFCQV</sequence>
<dbReference type="Gene3D" id="3.40.50.1240">
    <property type="entry name" value="Phosphoglycerate mutase-like"/>
    <property type="match status" value="1"/>
</dbReference>
<keyword evidence="4" id="KW-1185">Reference proteome</keyword>
<dbReference type="GO" id="GO:0016791">
    <property type="term" value="F:phosphatase activity"/>
    <property type="evidence" value="ECO:0007669"/>
    <property type="project" value="TreeGrafter"/>
</dbReference>
<dbReference type="CDD" id="cd07061">
    <property type="entry name" value="HP_HAP_like"/>
    <property type="match status" value="1"/>
</dbReference>
<name>A0A1X7TVT7_AMPQE</name>
<dbReference type="InterPro" id="IPR029033">
    <property type="entry name" value="His_PPase_superfam"/>
</dbReference>
<evidence type="ECO:0000256" key="2">
    <source>
        <dbReference type="SAM" id="SignalP"/>
    </source>
</evidence>
<dbReference type="OrthoDB" id="10257284at2759"/>
<dbReference type="EnsemblMetazoa" id="Aqu2.1.19196_001">
    <property type="protein sequence ID" value="Aqu2.1.19196_001"/>
    <property type="gene ID" value="Aqu2.1.19196"/>
</dbReference>
<dbReference type="Pfam" id="PF00328">
    <property type="entry name" value="His_Phos_2"/>
    <property type="match status" value="1"/>
</dbReference>
<dbReference type="Proteomes" id="UP000007879">
    <property type="component" value="Unassembled WGS sequence"/>
</dbReference>
<dbReference type="PROSITE" id="PS00778">
    <property type="entry name" value="HIS_ACID_PHOSPHAT_2"/>
    <property type="match status" value="1"/>
</dbReference>
<organism evidence="3">
    <name type="scientific">Amphimedon queenslandica</name>
    <name type="common">Sponge</name>
    <dbReference type="NCBI Taxonomy" id="400682"/>
    <lineage>
        <taxon>Eukaryota</taxon>
        <taxon>Metazoa</taxon>
        <taxon>Porifera</taxon>
        <taxon>Demospongiae</taxon>
        <taxon>Heteroscleromorpha</taxon>
        <taxon>Haplosclerida</taxon>
        <taxon>Niphatidae</taxon>
        <taxon>Amphimedon</taxon>
    </lineage>
</organism>
<proteinExistence type="inferred from homology"/>
<dbReference type="PANTHER" id="PTHR11567:SF202">
    <property type="entry name" value="LYSOPHOSPHATIDIC ACID PHOSPHATASE TYPE 6"/>
    <property type="match status" value="1"/>
</dbReference>
<feature type="chain" id="PRO_5010867175" description="Acid phosphatase" evidence="2">
    <location>
        <begin position="21"/>
        <end position="422"/>
    </location>
</feature>
<evidence type="ECO:0000313" key="3">
    <source>
        <dbReference type="EnsemblMetazoa" id="Aqu2.1.19196_001"/>
    </source>
</evidence>
<accession>A0A1X7TVT7</accession>
<protein>
    <recommendedName>
        <fullName evidence="5">Acid phosphatase</fullName>
    </recommendedName>
</protein>
<dbReference type="PANTHER" id="PTHR11567">
    <property type="entry name" value="ACID PHOSPHATASE-RELATED"/>
    <property type="match status" value="1"/>
</dbReference>
<dbReference type="KEGG" id="aqu:105314301"/>
<gene>
    <name evidence="3" type="primary">105314301</name>
</gene>
<dbReference type="SUPFAM" id="SSF53254">
    <property type="entry name" value="Phosphoglycerate mutase-like"/>
    <property type="match status" value="1"/>
</dbReference>
<feature type="signal peptide" evidence="2">
    <location>
        <begin position="1"/>
        <end position="20"/>
    </location>
</feature>
<dbReference type="InterPro" id="IPR050645">
    <property type="entry name" value="Histidine_acid_phosphatase"/>
</dbReference>
<evidence type="ECO:0000256" key="1">
    <source>
        <dbReference type="ARBA" id="ARBA00005375"/>
    </source>
</evidence>
<dbReference type="AlphaFoldDB" id="A0A1X7TVT7"/>
<dbReference type="InParanoid" id="A0A1X7TVT7"/>
<dbReference type="STRING" id="400682.A0A1X7TVT7"/>
<dbReference type="eggNOG" id="KOG3720">
    <property type="taxonomic scope" value="Eukaryota"/>
</dbReference>
<evidence type="ECO:0008006" key="5">
    <source>
        <dbReference type="Google" id="ProtNLM"/>
    </source>
</evidence>
<dbReference type="InterPro" id="IPR000560">
    <property type="entry name" value="His_Pase_clade-2"/>
</dbReference>
<reference evidence="4" key="1">
    <citation type="journal article" date="2010" name="Nature">
        <title>The Amphimedon queenslandica genome and the evolution of animal complexity.</title>
        <authorList>
            <person name="Srivastava M."/>
            <person name="Simakov O."/>
            <person name="Chapman J."/>
            <person name="Fahey B."/>
            <person name="Gauthier M.E."/>
            <person name="Mitros T."/>
            <person name="Richards G.S."/>
            <person name="Conaco C."/>
            <person name="Dacre M."/>
            <person name="Hellsten U."/>
            <person name="Larroux C."/>
            <person name="Putnam N.H."/>
            <person name="Stanke M."/>
            <person name="Adamska M."/>
            <person name="Darling A."/>
            <person name="Degnan S.M."/>
            <person name="Oakley T.H."/>
            <person name="Plachetzki D.C."/>
            <person name="Zhai Y."/>
            <person name="Adamski M."/>
            <person name="Calcino A."/>
            <person name="Cummins S.F."/>
            <person name="Goodstein D.M."/>
            <person name="Harris C."/>
            <person name="Jackson D.J."/>
            <person name="Leys S.P."/>
            <person name="Shu S."/>
            <person name="Woodcroft B.J."/>
            <person name="Vervoort M."/>
            <person name="Kosik K.S."/>
            <person name="Manning G."/>
            <person name="Degnan B.M."/>
            <person name="Rokhsar D.S."/>
        </authorList>
    </citation>
    <scope>NUCLEOTIDE SEQUENCE [LARGE SCALE GENOMIC DNA]</scope>
</reference>
<dbReference type="InterPro" id="IPR033379">
    <property type="entry name" value="Acid_Pase_AS"/>
</dbReference>
<comment type="similarity">
    <text evidence="1">Belongs to the histidine acid phosphatase family.</text>
</comment>
<reference evidence="3" key="2">
    <citation type="submission" date="2017-05" db="UniProtKB">
        <authorList>
            <consortium name="EnsemblMetazoa"/>
        </authorList>
    </citation>
    <scope>IDENTIFICATION</scope>
</reference>
<keyword evidence="2" id="KW-0732">Signal</keyword>
<evidence type="ECO:0000313" key="4">
    <source>
        <dbReference type="Proteomes" id="UP000007879"/>
    </source>
</evidence>